<evidence type="ECO:0000256" key="3">
    <source>
        <dbReference type="ARBA" id="ARBA00022741"/>
    </source>
</evidence>
<feature type="region of interest" description="Disordered" evidence="5">
    <location>
        <begin position="144"/>
        <end position="176"/>
    </location>
</feature>
<protein>
    <recommendedName>
        <fullName evidence="6">Tubulin/FtsZ GTPase domain-containing protein</fullName>
    </recommendedName>
</protein>
<evidence type="ECO:0000256" key="4">
    <source>
        <dbReference type="ARBA" id="ARBA00023134"/>
    </source>
</evidence>
<evidence type="ECO:0000256" key="2">
    <source>
        <dbReference type="ARBA" id="ARBA00022701"/>
    </source>
</evidence>
<dbReference type="PANTHER" id="PTHR11588">
    <property type="entry name" value="TUBULIN"/>
    <property type="match status" value="1"/>
</dbReference>
<dbReference type="EMBL" id="BRXW01000552">
    <property type="protein sequence ID" value="GMH65528.1"/>
    <property type="molecule type" value="Genomic_DNA"/>
</dbReference>
<organism evidence="7 8">
    <name type="scientific">Triparma laevis f. longispina</name>
    <dbReference type="NCBI Taxonomy" id="1714387"/>
    <lineage>
        <taxon>Eukaryota</taxon>
        <taxon>Sar</taxon>
        <taxon>Stramenopiles</taxon>
        <taxon>Ochrophyta</taxon>
        <taxon>Bolidophyceae</taxon>
        <taxon>Parmales</taxon>
        <taxon>Triparmaceae</taxon>
        <taxon>Triparma</taxon>
    </lineage>
</organism>
<dbReference type="GO" id="GO:0007017">
    <property type="term" value="P:microtubule-based process"/>
    <property type="evidence" value="ECO:0007669"/>
    <property type="project" value="InterPro"/>
</dbReference>
<evidence type="ECO:0000256" key="5">
    <source>
        <dbReference type="SAM" id="MobiDB-lite"/>
    </source>
</evidence>
<name>A0A9W7AAA5_9STRA</name>
<feature type="compositionally biased region" description="Low complexity" evidence="5">
    <location>
        <begin position="147"/>
        <end position="162"/>
    </location>
</feature>
<gene>
    <name evidence="7" type="ORF">TrLO_g8853</name>
</gene>
<dbReference type="Gene3D" id="3.40.50.1440">
    <property type="entry name" value="Tubulin/FtsZ, GTPase domain"/>
    <property type="match status" value="1"/>
</dbReference>
<comment type="caution">
    <text evidence="7">The sequence shown here is derived from an EMBL/GenBank/DDBJ whole genome shotgun (WGS) entry which is preliminary data.</text>
</comment>
<dbReference type="GO" id="GO:0005874">
    <property type="term" value="C:microtubule"/>
    <property type="evidence" value="ECO:0007669"/>
    <property type="project" value="UniProtKB-KW"/>
</dbReference>
<dbReference type="Pfam" id="PF00091">
    <property type="entry name" value="Tubulin"/>
    <property type="match status" value="1"/>
</dbReference>
<keyword evidence="8" id="KW-1185">Reference proteome</keyword>
<keyword evidence="4" id="KW-0342">GTP-binding</keyword>
<sequence length="567" mass="62150">MPPLILSVGQGGISPLGAFWSLNFSELKHLSSLTKKASQSKTKSTSSIKSAVTSTLSSVYTPPLLRYFYIDRTWSSPRWVMVDSESKVIDGFKRLIISSKMKKEGGMTLERHVSKHAVRSHAGMGGCWAKGFYKCDTAPLKRRIKKVSSSSSTPTPPAKQQTTPPPVPKTRLSQKPTKWNESFAKAFDPAASRATIIPTTLKRVATHLETPGLETTTTKSFLVSHSITGGTGGGVTSRLLGRLRDEHPKSNIVSYTIEPFMTTMQAGGGGLTRTITDSTGPLHSYNTLLAMVHLREHCDAVILKGNGDLLNDVMPNGGGSGGGGGVTMADVNDRVALDLSSLLHPITQDEVDLDIDLANLSSTVVNGECKFVDLRSSWRKDMPRTKAPHKGGGSDYPSQLRFFSDLARTCAKRVPRKDMEMREIFTLNTHVVARGFPIPPAPRRNSNVNANETPDPYSNARAEIYKSLNRGFKFKQTGAEDPITHFTFSSSPSLFSRPGHDQSIAVMSLRSSIASNLRSIITTAQSLYEVGAYVHYYEREGVETDDWADAFENAWQIVEVYEDLFDL</sequence>
<dbReference type="SUPFAM" id="SSF52490">
    <property type="entry name" value="Tubulin nucleotide-binding domain-like"/>
    <property type="match status" value="1"/>
</dbReference>
<dbReference type="AlphaFoldDB" id="A0A9W7AAA5"/>
<dbReference type="OrthoDB" id="2588702at2759"/>
<evidence type="ECO:0000313" key="8">
    <source>
        <dbReference type="Proteomes" id="UP001165122"/>
    </source>
</evidence>
<evidence type="ECO:0000256" key="1">
    <source>
        <dbReference type="ARBA" id="ARBA00009636"/>
    </source>
</evidence>
<dbReference type="Proteomes" id="UP001165122">
    <property type="component" value="Unassembled WGS sequence"/>
</dbReference>
<dbReference type="InterPro" id="IPR003008">
    <property type="entry name" value="Tubulin_FtsZ_GTPase"/>
</dbReference>
<keyword evidence="3" id="KW-0547">Nucleotide-binding</keyword>
<keyword evidence="2" id="KW-0493">Microtubule</keyword>
<reference evidence="8" key="1">
    <citation type="journal article" date="2023" name="Commun. Biol.">
        <title>Genome analysis of Parmales, the sister group of diatoms, reveals the evolutionary specialization of diatoms from phago-mixotrophs to photoautotrophs.</title>
        <authorList>
            <person name="Ban H."/>
            <person name="Sato S."/>
            <person name="Yoshikawa S."/>
            <person name="Yamada K."/>
            <person name="Nakamura Y."/>
            <person name="Ichinomiya M."/>
            <person name="Sato N."/>
            <person name="Blanc-Mathieu R."/>
            <person name="Endo H."/>
            <person name="Kuwata A."/>
            <person name="Ogata H."/>
        </authorList>
    </citation>
    <scope>NUCLEOTIDE SEQUENCE [LARGE SCALE GENOMIC DNA]</scope>
    <source>
        <strain evidence="8">NIES 3700</strain>
    </source>
</reference>
<proteinExistence type="inferred from homology"/>
<dbReference type="InterPro" id="IPR008280">
    <property type="entry name" value="Tub_FtsZ_C"/>
</dbReference>
<evidence type="ECO:0000259" key="6">
    <source>
        <dbReference type="Pfam" id="PF00091"/>
    </source>
</evidence>
<dbReference type="SUPFAM" id="SSF55307">
    <property type="entry name" value="Tubulin C-terminal domain-like"/>
    <property type="match status" value="1"/>
</dbReference>
<feature type="domain" description="Tubulin/FtsZ GTPase" evidence="6">
    <location>
        <begin position="216"/>
        <end position="311"/>
    </location>
</feature>
<dbReference type="InterPro" id="IPR000217">
    <property type="entry name" value="Tubulin"/>
</dbReference>
<dbReference type="GO" id="GO:0005525">
    <property type="term" value="F:GTP binding"/>
    <property type="evidence" value="ECO:0007669"/>
    <property type="project" value="UniProtKB-KW"/>
</dbReference>
<dbReference type="InterPro" id="IPR036525">
    <property type="entry name" value="Tubulin/FtsZ_GTPase_sf"/>
</dbReference>
<comment type="similarity">
    <text evidence="1">Belongs to the tubulin family.</text>
</comment>
<accession>A0A9W7AAA5</accession>
<evidence type="ECO:0000313" key="7">
    <source>
        <dbReference type="EMBL" id="GMH65528.1"/>
    </source>
</evidence>